<gene>
    <name evidence="1" type="ORF">HMPREF0762_00752</name>
</gene>
<name>D0WG02_SLAES</name>
<dbReference type="EMBL" id="ACUX02000006">
    <property type="protein sequence ID" value="EEZ61415.1"/>
    <property type="molecule type" value="Genomic_DNA"/>
</dbReference>
<dbReference type="Proteomes" id="UP000006001">
    <property type="component" value="Unassembled WGS sequence"/>
</dbReference>
<proteinExistence type="predicted"/>
<evidence type="ECO:0000313" key="2">
    <source>
        <dbReference type="Proteomes" id="UP000006001"/>
    </source>
</evidence>
<dbReference type="AlphaFoldDB" id="D0WG02"/>
<comment type="caution">
    <text evidence="1">The sequence shown here is derived from an EMBL/GenBank/DDBJ whole genome shotgun (WGS) entry which is preliminary data.</text>
</comment>
<keyword evidence="2" id="KW-1185">Reference proteome</keyword>
<dbReference type="STRING" id="649764.HMPREF0762_00752"/>
<organism evidence="1 2">
    <name type="scientific">Slackia exigua (strain ATCC 700122 / DSM 15923 / CIP 105133 / JCM 11022 / KCTC 5966 / S-7)</name>
    <dbReference type="NCBI Taxonomy" id="649764"/>
    <lineage>
        <taxon>Bacteria</taxon>
        <taxon>Bacillati</taxon>
        <taxon>Actinomycetota</taxon>
        <taxon>Coriobacteriia</taxon>
        <taxon>Eggerthellales</taxon>
        <taxon>Eggerthellaceae</taxon>
        <taxon>Slackia</taxon>
    </lineage>
</organism>
<protein>
    <submittedName>
        <fullName evidence="1">Uncharacterized protein</fullName>
    </submittedName>
</protein>
<accession>D0WG02</accession>
<evidence type="ECO:0000313" key="1">
    <source>
        <dbReference type="EMBL" id="EEZ61415.1"/>
    </source>
</evidence>
<dbReference type="HOGENOM" id="CLU_3066253_0_0_11"/>
<sequence>MPPDCGFASISLFHSGLIWEHSGLGQEQGFILSVPFHQSTCQRRSACIKERAK</sequence>
<reference evidence="1" key="1">
    <citation type="submission" date="2009-10" db="EMBL/GenBank/DDBJ databases">
        <authorList>
            <person name="Weinstock G."/>
            <person name="Sodergren E."/>
            <person name="Clifton S."/>
            <person name="Fulton L."/>
            <person name="Fulton B."/>
            <person name="Courtney L."/>
            <person name="Fronick C."/>
            <person name="Harrison M."/>
            <person name="Strong C."/>
            <person name="Farmer C."/>
            <person name="Delahaunty K."/>
            <person name="Markovic C."/>
            <person name="Hall O."/>
            <person name="Minx P."/>
            <person name="Tomlinson C."/>
            <person name="Mitreva M."/>
            <person name="Nelson J."/>
            <person name="Hou S."/>
            <person name="Wollam A."/>
            <person name="Pepin K.H."/>
            <person name="Johnson M."/>
            <person name="Bhonagiri V."/>
            <person name="Nash W.E."/>
            <person name="Warren W."/>
            <person name="Chinwalla A."/>
            <person name="Mardis E.R."/>
            <person name="Wilson R.K."/>
        </authorList>
    </citation>
    <scope>NUCLEOTIDE SEQUENCE [LARGE SCALE GENOMIC DNA]</scope>
    <source>
        <strain evidence="1">ATCC 700122</strain>
    </source>
</reference>